<feature type="signal peptide" evidence="1">
    <location>
        <begin position="1"/>
        <end position="23"/>
    </location>
</feature>
<protein>
    <submittedName>
        <fullName evidence="2">Uncharacterized protein</fullName>
    </submittedName>
</protein>
<sequence length="185" mass="18812" precursor="true">MESKLASIVLGALLLSISGAEFSAGQEAGFESCPGCLGTSDSGAASYIWSFGPLIGAGVMSIDVEVTSGQCLLGVSGDPEFGAGEAYCVPFLYCGALVTREWDGFPLIDTGTFEACVQIGARTLCLPEYAPEFPQGSSGVSTVSIPPGSFVCGVGPYVWSFTYVTSQGSSTSAWASGSCGSCDDV</sequence>
<dbReference type="AlphaFoldDB" id="A0A518BMT5"/>
<proteinExistence type="predicted"/>
<dbReference type="Proteomes" id="UP000316921">
    <property type="component" value="Chromosome"/>
</dbReference>
<dbReference type="EMBL" id="CP036287">
    <property type="protein sequence ID" value="QDU68291.1"/>
    <property type="molecule type" value="Genomic_DNA"/>
</dbReference>
<gene>
    <name evidence="2" type="ORF">Pla133_33870</name>
</gene>
<evidence type="ECO:0000256" key="1">
    <source>
        <dbReference type="SAM" id="SignalP"/>
    </source>
</evidence>
<feature type="chain" id="PRO_5022149173" evidence="1">
    <location>
        <begin position="24"/>
        <end position="185"/>
    </location>
</feature>
<dbReference type="RefSeq" id="WP_145067180.1">
    <property type="nucleotide sequence ID" value="NZ_CP036287.1"/>
</dbReference>
<dbReference type="KEGG" id="pbap:Pla133_33870"/>
<accession>A0A518BMT5</accession>
<keyword evidence="1" id="KW-0732">Signal</keyword>
<name>A0A518BMT5_9BACT</name>
<reference evidence="2 3" key="1">
    <citation type="submission" date="2019-02" db="EMBL/GenBank/DDBJ databases">
        <title>Deep-cultivation of Planctomycetes and their phenomic and genomic characterization uncovers novel biology.</title>
        <authorList>
            <person name="Wiegand S."/>
            <person name="Jogler M."/>
            <person name="Boedeker C."/>
            <person name="Pinto D."/>
            <person name="Vollmers J."/>
            <person name="Rivas-Marin E."/>
            <person name="Kohn T."/>
            <person name="Peeters S.H."/>
            <person name="Heuer A."/>
            <person name="Rast P."/>
            <person name="Oberbeckmann S."/>
            <person name="Bunk B."/>
            <person name="Jeske O."/>
            <person name="Meyerdierks A."/>
            <person name="Storesund J.E."/>
            <person name="Kallscheuer N."/>
            <person name="Luecker S."/>
            <person name="Lage O.M."/>
            <person name="Pohl T."/>
            <person name="Merkel B.J."/>
            <person name="Hornburger P."/>
            <person name="Mueller R.-W."/>
            <person name="Bruemmer F."/>
            <person name="Labrenz M."/>
            <person name="Spormann A.M."/>
            <person name="Op den Camp H."/>
            <person name="Overmann J."/>
            <person name="Amann R."/>
            <person name="Jetten M.S.M."/>
            <person name="Mascher T."/>
            <person name="Medema M.H."/>
            <person name="Devos D.P."/>
            <person name="Kaster A.-K."/>
            <person name="Ovreas L."/>
            <person name="Rohde M."/>
            <person name="Galperin M.Y."/>
            <person name="Jogler C."/>
        </authorList>
    </citation>
    <scope>NUCLEOTIDE SEQUENCE [LARGE SCALE GENOMIC DNA]</scope>
    <source>
        <strain evidence="2 3">Pla133</strain>
    </source>
</reference>
<evidence type="ECO:0000313" key="2">
    <source>
        <dbReference type="EMBL" id="QDU68291.1"/>
    </source>
</evidence>
<organism evidence="2 3">
    <name type="scientific">Engelhardtia mirabilis</name>
    <dbReference type="NCBI Taxonomy" id="2528011"/>
    <lineage>
        <taxon>Bacteria</taxon>
        <taxon>Pseudomonadati</taxon>
        <taxon>Planctomycetota</taxon>
        <taxon>Planctomycetia</taxon>
        <taxon>Planctomycetia incertae sedis</taxon>
        <taxon>Engelhardtia</taxon>
    </lineage>
</organism>
<keyword evidence="3" id="KW-1185">Reference proteome</keyword>
<evidence type="ECO:0000313" key="3">
    <source>
        <dbReference type="Proteomes" id="UP000316921"/>
    </source>
</evidence>